<sequence>MSITFAAISLATLGALVYKNAETQASDIVSSVNGKTYRVMNTGNLENDQAAADMLATLENRARKFINAATVAYTKDTNLKRIKKYWTGTITEIPQTETIAYAIEKKELYMCVRDSTGAVQQEDDLLFVLLHELSHIMNPSYGHDDSFWSQFKRTLEIANKLGYLPFKDYDTYSVSVCGKTITSNPMTCVKKGKCKSELAPIRPGQ</sequence>
<evidence type="ECO:0000313" key="2">
    <source>
        <dbReference type="Proteomes" id="UP000246715"/>
    </source>
</evidence>
<dbReference type="Proteomes" id="UP000246715">
    <property type="component" value="Segment"/>
</dbReference>
<accession>A7IUM6</accession>
<proteinExistence type="predicted"/>
<evidence type="ECO:0000313" key="1">
    <source>
        <dbReference type="EMBL" id="ABT14050.1"/>
    </source>
</evidence>
<reference evidence="1 2" key="1">
    <citation type="journal article" date="2007" name="Virology">
        <title>Sequence and annotation of the 314-kb MT325 and the 321-kb FR483 viruses that infect Chlorella Pbi.</title>
        <authorList>
            <person name="Fitzgerald L.A."/>
            <person name="Graves M.V."/>
            <person name="Li X."/>
            <person name="Feldblyum T."/>
            <person name="Hartigan J."/>
            <person name="Van Etten J.L."/>
        </authorList>
    </citation>
    <scope>NUCLEOTIDE SEQUENCE [LARGE SCALE GENOMIC DNA]</scope>
    <source>
        <strain evidence="1 2">MT325</strain>
    </source>
</reference>
<organismHost>
    <name type="scientific">Paramecium bursaria</name>
    <dbReference type="NCBI Taxonomy" id="74790"/>
</organismHost>
<protein>
    <submittedName>
        <fullName evidence="1">Uncharacterized protein M496L</fullName>
    </submittedName>
</protein>
<gene>
    <name evidence="1" type="primary">M496L</name>
    <name evidence="1" type="ORF">MT325_M496L</name>
</gene>
<organism evidence="1 2">
    <name type="scientific">Paramecium bursaria Chlorella virus MT325</name>
    <name type="common">PBCV-MT325</name>
    <dbReference type="NCBI Taxonomy" id="346932"/>
    <lineage>
        <taxon>Viruses</taxon>
        <taxon>Varidnaviria</taxon>
        <taxon>Bamfordvirae</taxon>
        <taxon>Nucleocytoviricota</taxon>
        <taxon>Megaviricetes</taxon>
        <taxon>Algavirales</taxon>
        <taxon>Phycodnaviridae</taxon>
        <taxon>Chlorovirus</taxon>
        <taxon>Chlorovirus conductrix</taxon>
        <taxon>Paramecium bursaria Chlorella virus A1</taxon>
    </lineage>
</organism>
<name>A7IUM6_PBCVM</name>
<dbReference type="EMBL" id="DQ491001">
    <property type="protein sequence ID" value="ABT14050.1"/>
    <property type="molecule type" value="Genomic_DNA"/>
</dbReference>